<feature type="region of interest" description="Disordered" evidence="1">
    <location>
        <begin position="104"/>
        <end position="126"/>
    </location>
</feature>
<comment type="caution">
    <text evidence="2">The sequence shown here is derived from an EMBL/GenBank/DDBJ whole genome shotgun (WGS) entry which is preliminary data.</text>
</comment>
<sequence length="126" mass="13762">MPNYYPIGTLIPGQSTLGRLMPNYYPIGTLIPGQSILGRLMPNCVRTLTFTGHGSVSHLVAPFPSQTRYRSSSSSQTINVVVSADPAEKEYRGGNRLRADVGWARRQDQQISTPGPAERSAECLVK</sequence>
<name>A0AA40G3M3_9HYME</name>
<evidence type="ECO:0000313" key="2">
    <source>
        <dbReference type="EMBL" id="KAK1130204.1"/>
    </source>
</evidence>
<dbReference type="Proteomes" id="UP001177670">
    <property type="component" value="Unassembled WGS sequence"/>
</dbReference>
<gene>
    <name evidence="2" type="ORF">K0M31_018344</name>
</gene>
<dbReference type="AlphaFoldDB" id="A0AA40G3M3"/>
<organism evidence="2 3">
    <name type="scientific">Melipona bicolor</name>
    <dbReference type="NCBI Taxonomy" id="60889"/>
    <lineage>
        <taxon>Eukaryota</taxon>
        <taxon>Metazoa</taxon>
        <taxon>Ecdysozoa</taxon>
        <taxon>Arthropoda</taxon>
        <taxon>Hexapoda</taxon>
        <taxon>Insecta</taxon>
        <taxon>Pterygota</taxon>
        <taxon>Neoptera</taxon>
        <taxon>Endopterygota</taxon>
        <taxon>Hymenoptera</taxon>
        <taxon>Apocrita</taxon>
        <taxon>Aculeata</taxon>
        <taxon>Apoidea</taxon>
        <taxon>Anthophila</taxon>
        <taxon>Apidae</taxon>
        <taxon>Melipona</taxon>
    </lineage>
</organism>
<protein>
    <submittedName>
        <fullName evidence="2">Uncharacterized protein</fullName>
    </submittedName>
</protein>
<dbReference type="EMBL" id="JAHYIQ010000007">
    <property type="protein sequence ID" value="KAK1130204.1"/>
    <property type="molecule type" value="Genomic_DNA"/>
</dbReference>
<evidence type="ECO:0000313" key="3">
    <source>
        <dbReference type="Proteomes" id="UP001177670"/>
    </source>
</evidence>
<evidence type="ECO:0000256" key="1">
    <source>
        <dbReference type="SAM" id="MobiDB-lite"/>
    </source>
</evidence>
<reference evidence="2" key="1">
    <citation type="submission" date="2021-10" db="EMBL/GenBank/DDBJ databases">
        <title>Melipona bicolor Genome sequencing and assembly.</title>
        <authorList>
            <person name="Araujo N.S."/>
            <person name="Arias M.C."/>
        </authorList>
    </citation>
    <scope>NUCLEOTIDE SEQUENCE</scope>
    <source>
        <strain evidence="2">USP_2M_L1-L4_2017</strain>
        <tissue evidence="2">Whole body</tissue>
    </source>
</reference>
<proteinExistence type="predicted"/>
<accession>A0AA40G3M3</accession>
<keyword evidence="3" id="KW-1185">Reference proteome</keyword>